<evidence type="ECO:0000259" key="3">
    <source>
        <dbReference type="Pfam" id="PF23559"/>
    </source>
</evidence>
<reference evidence="4 5" key="1">
    <citation type="journal article" date="2022" name="G3 (Bethesda)">
        <title>Whole-genome sequence and methylome profiling of the almond [Prunus dulcis (Mill.) D.A. Webb] cultivar 'Nonpareil'.</title>
        <authorList>
            <person name="D'Amico-Willman K.M."/>
            <person name="Ouma W.Z."/>
            <person name="Meulia T."/>
            <person name="Sideli G.M."/>
            <person name="Gradziel T.M."/>
            <person name="Fresnedo-Ramirez J."/>
        </authorList>
    </citation>
    <scope>NUCLEOTIDE SEQUENCE [LARGE SCALE GENOMIC DNA]</scope>
    <source>
        <strain evidence="4">Clone GOH B32 T37-40</strain>
    </source>
</reference>
<dbReference type="PANTHER" id="PTHR23155:SF1139">
    <property type="entry name" value="CC-NBS-LRR RESISTANCE PROTEIN"/>
    <property type="match status" value="1"/>
</dbReference>
<dbReference type="EMBL" id="JAJFAZ020000001">
    <property type="protein sequence ID" value="KAI5352083.1"/>
    <property type="molecule type" value="Genomic_DNA"/>
</dbReference>
<dbReference type="InterPro" id="IPR036388">
    <property type="entry name" value="WH-like_DNA-bd_sf"/>
</dbReference>
<gene>
    <name evidence="4" type="ORF">L3X38_004974</name>
</gene>
<protein>
    <recommendedName>
        <fullName evidence="3">Disease resistance protein winged helix domain-containing protein</fullName>
    </recommendedName>
</protein>
<keyword evidence="1" id="KW-0677">Repeat</keyword>
<dbReference type="InterPro" id="IPR044974">
    <property type="entry name" value="Disease_R_plants"/>
</dbReference>
<organism evidence="4 5">
    <name type="scientific">Prunus dulcis</name>
    <name type="common">Almond</name>
    <name type="synonym">Amygdalus dulcis</name>
    <dbReference type="NCBI Taxonomy" id="3755"/>
    <lineage>
        <taxon>Eukaryota</taxon>
        <taxon>Viridiplantae</taxon>
        <taxon>Streptophyta</taxon>
        <taxon>Embryophyta</taxon>
        <taxon>Tracheophyta</taxon>
        <taxon>Spermatophyta</taxon>
        <taxon>Magnoliopsida</taxon>
        <taxon>eudicotyledons</taxon>
        <taxon>Gunneridae</taxon>
        <taxon>Pentapetalae</taxon>
        <taxon>rosids</taxon>
        <taxon>fabids</taxon>
        <taxon>Rosales</taxon>
        <taxon>Rosaceae</taxon>
        <taxon>Amygdaloideae</taxon>
        <taxon>Amygdaleae</taxon>
        <taxon>Prunus</taxon>
    </lineage>
</organism>
<dbReference type="InterPro" id="IPR058922">
    <property type="entry name" value="WHD_DRP"/>
</dbReference>
<comment type="caution">
    <text evidence="4">The sequence shown here is derived from an EMBL/GenBank/DDBJ whole genome shotgun (WGS) entry which is preliminary data.</text>
</comment>
<evidence type="ECO:0000256" key="1">
    <source>
        <dbReference type="ARBA" id="ARBA00022737"/>
    </source>
</evidence>
<dbReference type="Pfam" id="PF23559">
    <property type="entry name" value="WHD_DRP"/>
    <property type="match status" value="1"/>
</dbReference>
<name>A0AAD5F3S8_PRUDU</name>
<proteinExistence type="predicted"/>
<accession>A0AAD5F3S8</accession>
<keyword evidence="5" id="KW-1185">Reference proteome</keyword>
<keyword evidence="2" id="KW-0611">Plant defense</keyword>
<dbReference type="Proteomes" id="UP001054821">
    <property type="component" value="Chromosome 1"/>
</dbReference>
<dbReference type="AlphaFoldDB" id="A0AAD5F3S8"/>
<dbReference type="GO" id="GO:0098542">
    <property type="term" value="P:defense response to other organism"/>
    <property type="evidence" value="ECO:0007669"/>
    <property type="project" value="TreeGrafter"/>
</dbReference>
<sequence length="221" mass="25922">MMRSKYSIDEWLEIQNSRIWELPEGDETIMSVLKLSFDNLKSPSLKQCFAYLSKFKKDFEMEREDLIQLWMAQGFLCSSPNKDMEDIGHEYFAILSQNSPFQEVERSYPHFGIFIKCKMHDLVHDLAKLVSRSEMEDKLENQHVAWDPSKSSERNVEKRRSLFVNGDQALSNNTLLISFKALRVLNLYRADIEELPSSIGVLIHSLLQKVKKTTRKQRRSK</sequence>
<evidence type="ECO:0000256" key="2">
    <source>
        <dbReference type="ARBA" id="ARBA00022821"/>
    </source>
</evidence>
<feature type="domain" description="Disease resistance protein winged helix" evidence="3">
    <location>
        <begin position="55"/>
        <end position="127"/>
    </location>
</feature>
<dbReference type="Gene3D" id="1.10.10.10">
    <property type="entry name" value="Winged helix-like DNA-binding domain superfamily/Winged helix DNA-binding domain"/>
    <property type="match status" value="1"/>
</dbReference>
<evidence type="ECO:0000313" key="5">
    <source>
        <dbReference type="Proteomes" id="UP001054821"/>
    </source>
</evidence>
<dbReference type="FunFam" id="1.10.10.10:FF:000322">
    <property type="entry name" value="Probable disease resistance protein At1g63360"/>
    <property type="match status" value="1"/>
</dbReference>
<dbReference type="PANTHER" id="PTHR23155">
    <property type="entry name" value="DISEASE RESISTANCE PROTEIN RP"/>
    <property type="match status" value="1"/>
</dbReference>
<evidence type="ECO:0000313" key="4">
    <source>
        <dbReference type="EMBL" id="KAI5352083.1"/>
    </source>
</evidence>